<dbReference type="AlphaFoldDB" id="A0AAD3H7M2"/>
<accession>A0AAD3H7M2</accession>
<gene>
    <name evidence="1" type="ORF">CTEN210_09697</name>
</gene>
<proteinExistence type="predicted"/>
<dbReference type="SUPFAM" id="SSF54001">
    <property type="entry name" value="Cysteine proteinases"/>
    <property type="match status" value="1"/>
</dbReference>
<organism evidence="1 2">
    <name type="scientific">Chaetoceros tenuissimus</name>
    <dbReference type="NCBI Taxonomy" id="426638"/>
    <lineage>
        <taxon>Eukaryota</taxon>
        <taxon>Sar</taxon>
        <taxon>Stramenopiles</taxon>
        <taxon>Ochrophyta</taxon>
        <taxon>Bacillariophyta</taxon>
        <taxon>Coscinodiscophyceae</taxon>
        <taxon>Chaetocerotophycidae</taxon>
        <taxon>Chaetocerotales</taxon>
        <taxon>Chaetocerotaceae</taxon>
        <taxon>Chaetoceros</taxon>
    </lineage>
</organism>
<evidence type="ECO:0000313" key="2">
    <source>
        <dbReference type="Proteomes" id="UP001054902"/>
    </source>
</evidence>
<name>A0AAD3H7M2_9STRA</name>
<sequence length="406" mass="46138">MENKFANLVLDQVEAVLTREPSADALYDMLRIASPLLDKASLKQEHPKLFKNLQTKVHPDRHVHSVKRANDLFQALEPFHAKCVKMLDVISPRTISPSTTSAKRGRSPVNDSFDDFYLKEKRIKRSSSFPLNFHVTDHWKHLSEAMLLNHPHDMKLPNRDTLGSSVAYKCINMRGAIAHGRAPSVMYYATGSALSNTVQEHFGKNGGYYKLSSVDMIKQELMTRGPVVSTSFVLMPSFFNSKETRNKSYLKSLLFDKHPVILLGWENTELGEVWNFCPLYQNVGNASILSLMDKVAFGQFGIEDECLVPASSFESWAWQVGPYFKCKIESIYYNMWGFQWPCMNLAVTQEQLSELIDTLGGDIIQAATEKKQFTLQNVLKPAHSRACHLEKVKSCGNYWVISLRFS</sequence>
<dbReference type="InterPro" id="IPR038765">
    <property type="entry name" value="Papain-like_cys_pep_sf"/>
</dbReference>
<dbReference type="EMBL" id="BLLK01000046">
    <property type="protein sequence ID" value="GFH53221.1"/>
    <property type="molecule type" value="Genomic_DNA"/>
</dbReference>
<comment type="caution">
    <text evidence="1">The sequence shown here is derived from an EMBL/GenBank/DDBJ whole genome shotgun (WGS) entry which is preliminary data.</text>
</comment>
<keyword evidence="2" id="KW-1185">Reference proteome</keyword>
<dbReference type="Proteomes" id="UP001054902">
    <property type="component" value="Unassembled WGS sequence"/>
</dbReference>
<evidence type="ECO:0000313" key="1">
    <source>
        <dbReference type="EMBL" id="GFH53221.1"/>
    </source>
</evidence>
<reference evidence="1 2" key="1">
    <citation type="journal article" date="2021" name="Sci. Rep.">
        <title>The genome of the diatom Chaetoceros tenuissimus carries an ancient integrated fragment of an extant virus.</title>
        <authorList>
            <person name="Hongo Y."/>
            <person name="Kimura K."/>
            <person name="Takaki Y."/>
            <person name="Yoshida Y."/>
            <person name="Baba S."/>
            <person name="Kobayashi G."/>
            <person name="Nagasaki K."/>
            <person name="Hano T."/>
            <person name="Tomaru Y."/>
        </authorList>
    </citation>
    <scope>NUCLEOTIDE SEQUENCE [LARGE SCALE GENOMIC DNA]</scope>
    <source>
        <strain evidence="1 2">NIES-3715</strain>
    </source>
</reference>
<protein>
    <submittedName>
        <fullName evidence="1">Uncharacterized protein</fullName>
    </submittedName>
</protein>